<gene>
    <name evidence="1" type="ORF">Z517_03154</name>
</gene>
<proteinExistence type="predicted"/>
<evidence type="ECO:0000313" key="1">
    <source>
        <dbReference type="EMBL" id="KIW83908.1"/>
    </source>
</evidence>
<dbReference type="EMBL" id="KN846970">
    <property type="protein sequence ID" value="KIW83908.1"/>
    <property type="molecule type" value="Genomic_DNA"/>
</dbReference>
<reference evidence="1 2" key="1">
    <citation type="submission" date="2015-01" db="EMBL/GenBank/DDBJ databases">
        <title>The Genome Sequence of Fonsecaea pedrosoi CBS 271.37.</title>
        <authorList>
            <consortium name="The Broad Institute Genomics Platform"/>
            <person name="Cuomo C."/>
            <person name="de Hoog S."/>
            <person name="Gorbushina A."/>
            <person name="Stielow B."/>
            <person name="Teixiera M."/>
            <person name="Abouelleil A."/>
            <person name="Chapman S.B."/>
            <person name="Priest M."/>
            <person name="Young S.K."/>
            <person name="Wortman J."/>
            <person name="Nusbaum C."/>
            <person name="Birren B."/>
        </authorList>
    </citation>
    <scope>NUCLEOTIDE SEQUENCE [LARGE SCALE GENOMIC DNA]</scope>
    <source>
        <strain evidence="1 2">CBS 271.37</strain>
    </source>
</reference>
<evidence type="ECO:0000313" key="2">
    <source>
        <dbReference type="Proteomes" id="UP000053029"/>
    </source>
</evidence>
<dbReference type="RefSeq" id="XP_013287716.1">
    <property type="nucleotide sequence ID" value="XM_013432262.1"/>
</dbReference>
<accession>A0A0D2GSF4</accession>
<dbReference type="AlphaFoldDB" id="A0A0D2GSF4"/>
<name>A0A0D2GSF4_9EURO</name>
<dbReference type="VEuPathDB" id="FungiDB:Z517_03154"/>
<sequence>MATLDTTLTVLLVARKGNALDEARARLLQTNIDEKAHPSPGSDRRVYVGTTLDDVQSAFDQAAKEARTIQHVFVGAGLELELRLEIVKEAISRSGDTCVHLKDATSGPSGFLPFIQAVLGDRA</sequence>
<dbReference type="Proteomes" id="UP000053029">
    <property type="component" value="Unassembled WGS sequence"/>
</dbReference>
<dbReference type="HOGENOM" id="CLU_2015330_0_0_1"/>
<organism evidence="1 2">
    <name type="scientific">Fonsecaea pedrosoi CBS 271.37</name>
    <dbReference type="NCBI Taxonomy" id="1442368"/>
    <lineage>
        <taxon>Eukaryota</taxon>
        <taxon>Fungi</taxon>
        <taxon>Dikarya</taxon>
        <taxon>Ascomycota</taxon>
        <taxon>Pezizomycotina</taxon>
        <taxon>Eurotiomycetes</taxon>
        <taxon>Chaetothyriomycetidae</taxon>
        <taxon>Chaetothyriales</taxon>
        <taxon>Herpotrichiellaceae</taxon>
        <taxon>Fonsecaea</taxon>
    </lineage>
</organism>
<keyword evidence="2" id="KW-1185">Reference proteome</keyword>
<dbReference type="GeneID" id="25302644"/>
<dbReference type="OrthoDB" id="5411374at2759"/>
<protein>
    <submittedName>
        <fullName evidence="1">Unplaced genomic scaffold supercont1.2, whole genome shotgun sequence</fullName>
    </submittedName>
</protein>